<proteinExistence type="predicted"/>
<gene>
    <name evidence="1" type="ORF">SAMN02745108_01545</name>
</gene>
<evidence type="ECO:0000313" key="2">
    <source>
        <dbReference type="Proteomes" id="UP000190449"/>
    </source>
</evidence>
<accession>A0A1T4NB48</accession>
<dbReference type="EMBL" id="FUWU01000023">
    <property type="protein sequence ID" value="SJZ76454.1"/>
    <property type="molecule type" value="Genomic_DNA"/>
</dbReference>
<organism evidence="1 2">
    <name type="scientific">Fibrobacter intestinalis</name>
    <dbReference type="NCBI Taxonomy" id="28122"/>
    <lineage>
        <taxon>Bacteria</taxon>
        <taxon>Pseudomonadati</taxon>
        <taxon>Fibrobacterota</taxon>
        <taxon>Fibrobacteria</taxon>
        <taxon>Fibrobacterales</taxon>
        <taxon>Fibrobacteraceae</taxon>
        <taxon>Fibrobacter</taxon>
    </lineage>
</organism>
<dbReference type="Proteomes" id="UP000190449">
    <property type="component" value="Unassembled WGS sequence"/>
</dbReference>
<protein>
    <submittedName>
        <fullName evidence="1">Uncharacterized protein</fullName>
    </submittedName>
</protein>
<evidence type="ECO:0000313" key="1">
    <source>
        <dbReference type="EMBL" id="SJZ76454.1"/>
    </source>
</evidence>
<reference evidence="1 2" key="1">
    <citation type="submission" date="2017-02" db="EMBL/GenBank/DDBJ databases">
        <authorList>
            <person name="Peterson S.W."/>
        </authorList>
    </citation>
    <scope>NUCLEOTIDE SEQUENCE [LARGE SCALE GENOMIC DNA]</scope>
    <source>
        <strain evidence="1 2">ATCC 43854</strain>
    </source>
</reference>
<name>A0A1T4NB48_9BACT</name>
<sequence length="54" mass="5934">MNKSYASEFSLIESMLGDFDAPELSADIESLEGVATCLKSLREAEDTFKKVSDN</sequence>
<dbReference type="AlphaFoldDB" id="A0A1T4NB48"/>